<dbReference type="Pfam" id="PF12833">
    <property type="entry name" value="HTH_18"/>
    <property type="match status" value="1"/>
</dbReference>
<keyword evidence="1" id="KW-0805">Transcription regulation</keyword>
<reference evidence="5 6" key="1">
    <citation type="submission" date="2020-10" db="EMBL/GenBank/DDBJ databases">
        <title>The genome sequence of Chitinilyticum litopenaei 4Y14.</title>
        <authorList>
            <person name="Liu Y."/>
        </authorList>
    </citation>
    <scope>NUCLEOTIDE SEQUENCE [LARGE SCALE GENOMIC DNA]</scope>
    <source>
        <strain evidence="5 6">4Y14</strain>
    </source>
</reference>
<dbReference type="SUPFAM" id="SSF46689">
    <property type="entry name" value="Homeodomain-like"/>
    <property type="match status" value="1"/>
</dbReference>
<keyword evidence="2" id="KW-0238">DNA-binding</keyword>
<sequence length="107" mass="11479">MDKLNTAASAVYPWQHLLDEGAGAAAAARTSEANLKPLFSQVLGQRFSQLLTQLRVTHAGNLLRGSLQNLDAIAAESGFASSSNFHRLFARQTGLTPAAFRRQRVGA</sequence>
<dbReference type="InterPro" id="IPR018060">
    <property type="entry name" value="HTH_AraC"/>
</dbReference>
<dbReference type="GO" id="GO:0003700">
    <property type="term" value="F:DNA-binding transcription factor activity"/>
    <property type="evidence" value="ECO:0007669"/>
    <property type="project" value="InterPro"/>
</dbReference>
<dbReference type="SMART" id="SM00342">
    <property type="entry name" value="HTH_ARAC"/>
    <property type="match status" value="1"/>
</dbReference>
<evidence type="ECO:0000313" key="6">
    <source>
        <dbReference type="Proteomes" id="UP000604481"/>
    </source>
</evidence>
<dbReference type="AlphaFoldDB" id="A0A8J7FJX2"/>
<dbReference type="Proteomes" id="UP000604481">
    <property type="component" value="Unassembled WGS sequence"/>
</dbReference>
<dbReference type="GO" id="GO:0043565">
    <property type="term" value="F:sequence-specific DNA binding"/>
    <property type="evidence" value="ECO:0007669"/>
    <property type="project" value="InterPro"/>
</dbReference>
<name>A0A8J7FJX2_9NEIS</name>
<gene>
    <name evidence="5" type="ORF">INR99_07840</name>
</gene>
<evidence type="ECO:0000256" key="2">
    <source>
        <dbReference type="ARBA" id="ARBA00023125"/>
    </source>
</evidence>
<organism evidence="5 6">
    <name type="scientific">Chitinilyticum piscinae</name>
    <dbReference type="NCBI Taxonomy" id="2866724"/>
    <lineage>
        <taxon>Bacteria</taxon>
        <taxon>Pseudomonadati</taxon>
        <taxon>Pseudomonadota</taxon>
        <taxon>Betaproteobacteria</taxon>
        <taxon>Neisseriales</taxon>
        <taxon>Chitinibacteraceae</taxon>
        <taxon>Chitinilyticum</taxon>
    </lineage>
</organism>
<dbReference type="RefSeq" id="WP_194115765.1">
    <property type="nucleotide sequence ID" value="NZ_JADFUA010000003.1"/>
</dbReference>
<evidence type="ECO:0000256" key="3">
    <source>
        <dbReference type="ARBA" id="ARBA00023163"/>
    </source>
</evidence>
<dbReference type="InterPro" id="IPR009057">
    <property type="entry name" value="Homeodomain-like_sf"/>
</dbReference>
<accession>A0A8J7FJX2</accession>
<comment type="caution">
    <text evidence="5">The sequence shown here is derived from an EMBL/GenBank/DDBJ whole genome shotgun (WGS) entry which is preliminary data.</text>
</comment>
<dbReference type="PANTHER" id="PTHR43280">
    <property type="entry name" value="ARAC-FAMILY TRANSCRIPTIONAL REGULATOR"/>
    <property type="match status" value="1"/>
</dbReference>
<evidence type="ECO:0000256" key="1">
    <source>
        <dbReference type="ARBA" id="ARBA00023015"/>
    </source>
</evidence>
<dbReference type="Gene3D" id="1.10.10.60">
    <property type="entry name" value="Homeodomain-like"/>
    <property type="match status" value="1"/>
</dbReference>
<proteinExistence type="predicted"/>
<dbReference type="InterPro" id="IPR020449">
    <property type="entry name" value="Tscrpt_reg_AraC-type_HTH"/>
</dbReference>
<keyword evidence="3" id="KW-0804">Transcription</keyword>
<evidence type="ECO:0000313" key="5">
    <source>
        <dbReference type="EMBL" id="MBE9609257.1"/>
    </source>
</evidence>
<dbReference type="PANTHER" id="PTHR43280:SF28">
    <property type="entry name" value="HTH-TYPE TRANSCRIPTIONAL ACTIVATOR RHAS"/>
    <property type="match status" value="1"/>
</dbReference>
<feature type="domain" description="HTH araC/xylS-type" evidence="4">
    <location>
        <begin position="25"/>
        <end position="103"/>
    </location>
</feature>
<keyword evidence="6" id="KW-1185">Reference proteome</keyword>
<dbReference type="PRINTS" id="PR00032">
    <property type="entry name" value="HTHARAC"/>
</dbReference>
<dbReference type="PROSITE" id="PS01124">
    <property type="entry name" value="HTH_ARAC_FAMILY_2"/>
    <property type="match status" value="1"/>
</dbReference>
<protein>
    <submittedName>
        <fullName evidence="5">Helix-turn-helix transcriptional regulator</fullName>
    </submittedName>
</protein>
<dbReference type="EMBL" id="JADFUA010000003">
    <property type="protein sequence ID" value="MBE9609257.1"/>
    <property type="molecule type" value="Genomic_DNA"/>
</dbReference>
<evidence type="ECO:0000259" key="4">
    <source>
        <dbReference type="PROSITE" id="PS01124"/>
    </source>
</evidence>